<organism evidence="4 5">
    <name type="scientific">Candidatus Falkowbacteria bacterium RIFOXYA2_FULL_38_12</name>
    <dbReference type="NCBI Taxonomy" id="1797993"/>
    <lineage>
        <taxon>Bacteria</taxon>
        <taxon>Candidatus Falkowiibacteriota</taxon>
    </lineage>
</organism>
<dbReference type="Gene3D" id="2.40.280.10">
    <property type="match status" value="1"/>
</dbReference>
<dbReference type="CDD" id="cd09294">
    <property type="entry name" value="SmpB"/>
    <property type="match status" value="1"/>
</dbReference>
<accession>A0A1F5S2H8</accession>
<reference evidence="4 5" key="1">
    <citation type="journal article" date="2016" name="Nat. Commun.">
        <title>Thousands of microbial genomes shed light on interconnected biogeochemical processes in an aquifer system.</title>
        <authorList>
            <person name="Anantharaman K."/>
            <person name="Brown C.T."/>
            <person name="Hug L.A."/>
            <person name="Sharon I."/>
            <person name="Castelle C.J."/>
            <person name="Probst A.J."/>
            <person name="Thomas B.C."/>
            <person name="Singh A."/>
            <person name="Wilkins M.J."/>
            <person name="Karaoz U."/>
            <person name="Brodie E.L."/>
            <person name="Williams K.H."/>
            <person name="Hubbard S.S."/>
            <person name="Banfield J.F."/>
        </authorList>
    </citation>
    <scope>NUCLEOTIDE SEQUENCE [LARGE SCALE GENOMIC DNA]</scope>
</reference>
<dbReference type="NCBIfam" id="TIGR00086">
    <property type="entry name" value="smpB"/>
    <property type="match status" value="1"/>
</dbReference>
<dbReference type="InterPro" id="IPR000037">
    <property type="entry name" value="SsrA-bd_prot"/>
</dbReference>
<dbReference type="PANTHER" id="PTHR30308:SF2">
    <property type="entry name" value="SSRA-BINDING PROTEIN"/>
    <property type="match status" value="1"/>
</dbReference>
<dbReference type="NCBIfam" id="NF003843">
    <property type="entry name" value="PRK05422.1"/>
    <property type="match status" value="1"/>
</dbReference>
<dbReference type="Proteomes" id="UP000177407">
    <property type="component" value="Unassembled WGS sequence"/>
</dbReference>
<comment type="similarity">
    <text evidence="3">Belongs to the SmpB family.</text>
</comment>
<dbReference type="GO" id="GO:0005829">
    <property type="term" value="C:cytosol"/>
    <property type="evidence" value="ECO:0007669"/>
    <property type="project" value="TreeGrafter"/>
</dbReference>
<dbReference type="SUPFAM" id="SSF74982">
    <property type="entry name" value="Small protein B (SmpB)"/>
    <property type="match status" value="1"/>
</dbReference>
<dbReference type="AlphaFoldDB" id="A0A1F5S2H8"/>
<comment type="function">
    <text evidence="3">Required for rescue of stalled ribosomes mediated by trans-translation. Binds to transfer-messenger RNA (tmRNA), required for stable association of tmRNA with ribosomes. tmRNA and SmpB together mimic tRNA shape, replacing the anticodon stem-loop with SmpB. tmRNA is encoded by the ssrA gene; the 2 termini fold to resemble tRNA(Ala) and it encodes a 'tag peptide', a short internal open reading frame. During trans-translation Ala-aminoacylated tmRNA acts like a tRNA, entering the A-site of stalled ribosomes, displacing the stalled mRNA. The ribosome then switches to translate the ORF on the tmRNA; the nascent peptide is terminated with the 'tag peptide' encoded by the tmRNA and targeted for degradation. The ribosome is freed to recommence translation, which seems to be the essential function of trans-translation.</text>
</comment>
<keyword evidence="2 3" id="KW-0694">RNA-binding</keyword>
<evidence type="ECO:0000313" key="4">
    <source>
        <dbReference type="EMBL" id="OGF20894.1"/>
    </source>
</evidence>
<sequence>MLSVITKNKRAYFDYEILEKYEAGLVLDGQEVKSIKTGHISINGSFVTLKSSECWLIGATVPPYKMAGRLIGYEPGRSRKLLLHRREIDSLIGQTKQKGLTLVPLEVYTKGGKIKLKFGLARGKKKYEKREIIKKRETDKKIREAMKAM</sequence>
<dbReference type="PROSITE" id="PS01317">
    <property type="entry name" value="SSRP"/>
    <property type="match status" value="1"/>
</dbReference>
<dbReference type="GO" id="GO:0070930">
    <property type="term" value="P:trans-translation-dependent protein tagging"/>
    <property type="evidence" value="ECO:0007669"/>
    <property type="project" value="TreeGrafter"/>
</dbReference>
<evidence type="ECO:0000256" key="1">
    <source>
        <dbReference type="ARBA" id="ARBA00022490"/>
    </source>
</evidence>
<dbReference type="GO" id="GO:0070929">
    <property type="term" value="P:trans-translation"/>
    <property type="evidence" value="ECO:0007669"/>
    <property type="project" value="UniProtKB-UniRule"/>
</dbReference>
<keyword evidence="1 3" id="KW-0963">Cytoplasm</keyword>
<dbReference type="PANTHER" id="PTHR30308">
    <property type="entry name" value="TMRNA-BINDING COMPONENT OF TRANS-TRANSLATION TAGGING COMPLEX"/>
    <property type="match status" value="1"/>
</dbReference>
<dbReference type="Pfam" id="PF01668">
    <property type="entry name" value="SmpB"/>
    <property type="match status" value="1"/>
</dbReference>
<evidence type="ECO:0000313" key="5">
    <source>
        <dbReference type="Proteomes" id="UP000177407"/>
    </source>
</evidence>
<evidence type="ECO:0000256" key="2">
    <source>
        <dbReference type="ARBA" id="ARBA00022884"/>
    </source>
</evidence>
<evidence type="ECO:0000256" key="3">
    <source>
        <dbReference type="HAMAP-Rule" id="MF_00023"/>
    </source>
</evidence>
<comment type="subcellular location">
    <subcellularLocation>
        <location evidence="3">Cytoplasm</location>
    </subcellularLocation>
    <text evidence="3">The tmRNA-SmpB complex associates with stalled 70S ribosomes.</text>
</comment>
<name>A0A1F5S2H8_9BACT</name>
<dbReference type="EMBL" id="MFGA01000019">
    <property type="protein sequence ID" value="OGF20894.1"/>
    <property type="molecule type" value="Genomic_DNA"/>
</dbReference>
<comment type="caution">
    <text evidence="4">The sequence shown here is derived from an EMBL/GenBank/DDBJ whole genome shotgun (WGS) entry which is preliminary data.</text>
</comment>
<dbReference type="HAMAP" id="MF_00023">
    <property type="entry name" value="SmpB"/>
    <property type="match status" value="1"/>
</dbReference>
<protein>
    <recommendedName>
        <fullName evidence="3">SsrA-binding protein</fullName>
    </recommendedName>
    <alternativeName>
        <fullName evidence="3">Small protein B</fullName>
    </alternativeName>
</protein>
<dbReference type="GO" id="GO:0003723">
    <property type="term" value="F:RNA binding"/>
    <property type="evidence" value="ECO:0007669"/>
    <property type="project" value="UniProtKB-UniRule"/>
</dbReference>
<dbReference type="InterPro" id="IPR020081">
    <property type="entry name" value="SsrA-bd_prot_CS"/>
</dbReference>
<gene>
    <name evidence="3" type="primary">smpB</name>
    <name evidence="4" type="ORF">A2257_00175</name>
</gene>
<proteinExistence type="inferred from homology"/>
<dbReference type="InterPro" id="IPR023620">
    <property type="entry name" value="SmpB"/>
</dbReference>